<dbReference type="GeneID" id="19948948"/>
<evidence type="ECO:0000313" key="2">
    <source>
        <dbReference type="EMBL" id="EQC34003.1"/>
    </source>
</evidence>
<organism evidence="2 3">
    <name type="scientific">Saprolegnia diclina (strain VS20)</name>
    <dbReference type="NCBI Taxonomy" id="1156394"/>
    <lineage>
        <taxon>Eukaryota</taxon>
        <taxon>Sar</taxon>
        <taxon>Stramenopiles</taxon>
        <taxon>Oomycota</taxon>
        <taxon>Saprolegniomycetes</taxon>
        <taxon>Saprolegniales</taxon>
        <taxon>Saprolegniaceae</taxon>
        <taxon>Saprolegnia</taxon>
    </lineage>
</organism>
<gene>
    <name evidence="2" type="ORF">SDRG_08221</name>
</gene>
<dbReference type="RefSeq" id="XP_008612315.1">
    <property type="nucleotide sequence ID" value="XM_008614093.1"/>
</dbReference>
<dbReference type="VEuPathDB" id="FungiDB:SDRG_08221"/>
<name>T0RNR4_SAPDV</name>
<dbReference type="EMBL" id="JH767156">
    <property type="protein sequence ID" value="EQC34003.1"/>
    <property type="molecule type" value="Genomic_DNA"/>
</dbReference>
<dbReference type="STRING" id="1156394.T0RNR4"/>
<feature type="signal peptide" evidence="1">
    <location>
        <begin position="1"/>
        <end position="21"/>
    </location>
</feature>
<evidence type="ECO:0000313" key="3">
    <source>
        <dbReference type="Proteomes" id="UP000030762"/>
    </source>
</evidence>
<sequence>MGWKMTLLGGLAACCGALVDADQVASSGSSYLVSRPTKLGATATSWYEYGAVGVTTANVASGGSLAWSDTVGSGDTEIGGGNALDSAGNVYVVGSTRGNMTSNNANAGNFDWFILRYLPFGARSWTKQVGTPAHDEARTVIVTTEADGNERLHLRPWCHFGGRDLFSISTRRPPRPVSAYAPPSSLPTRALMAMPTFHFYADGKIQQPLGFAGADSKQLHANVQKLVAL</sequence>
<dbReference type="OrthoDB" id="2121326at2759"/>
<dbReference type="InParanoid" id="T0RNR4"/>
<dbReference type="AlphaFoldDB" id="T0RNR4"/>
<dbReference type="Proteomes" id="UP000030762">
    <property type="component" value="Unassembled WGS sequence"/>
</dbReference>
<protein>
    <recommendedName>
        <fullName evidence="4">Thioredoxin domain-containing protein</fullName>
    </recommendedName>
</protein>
<reference evidence="2 3" key="1">
    <citation type="submission" date="2012-04" db="EMBL/GenBank/DDBJ databases">
        <title>The Genome Sequence of Saprolegnia declina VS20.</title>
        <authorList>
            <consortium name="The Broad Institute Genome Sequencing Platform"/>
            <person name="Russ C."/>
            <person name="Nusbaum C."/>
            <person name="Tyler B."/>
            <person name="van West P."/>
            <person name="Dieguez-Uribeondo J."/>
            <person name="de Bruijn I."/>
            <person name="Tripathy S."/>
            <person name="Jiang R."/>
            <person name="Young S.K."/>
            <person name="Zeng Q."/>
            <person name="Gargeya S."/>
            <person name="Fitzgerald M."/>
            <person name="Haas B."/>
            <person name="Abouelleil A."/>
            <person name="Alvarado L."/>
            <person name="Arachchi H.M."/>
            <person name="Berlin A."/>
            <person name="Chapman S.B."/>
            <person name="Goldberg J."/>
            <person name="Griggs A."/>
            <person name="Gujja S."/>
            <person name="Hansen M."/>
            <person name="Howarth C."/>
            <person name="Imamovic A."/>
            <person name="Larimer J."/>
            <person name="McCowen C."/>
            <person name="Montmayeur A."/>
            <person name="Murphy C."/>
            <person name="Neiman D."/>
            <person name="Pearson M."/>
            <person name="Priest M."/>
            <person name="Roberts A."/>
            <person name="Saif S."/>
            <person name="Shea T."/>
            <person name="Sisk P."/>
            <person name="Sykes S."/>
            <person name="Wortman J."/>
            <person name="Nusbaum C."/>
            <person name="Birren B."/>
        </authorList>
    </citation>
    <scope>NUCLEOTIDE SEQUENCE [LARGE SCALE GENOMIC DNA]</scope>
    <source>
        <strain evidence="2 3">VS20</strain>
    </source>
</reference>
<keyword evidence="3" id="KW-1185">Reference proteome</keyword>
<feature type="chain" id="PRO_5004570965" description="Thioredoxin domain-containing protein" evidence="1">
    <location>
        <begin position="22"/>
        <end position="229"/>
    </location>
</feature>
<proteinExistence type="predicted"/>
<evidence type="ECO:0000256" key="1">
    <source>
        <dbReference type="SAM" id="SignalP"/>
    </source>
</evidence>
<accession>T0RNR4</accession>
<keyword evidence="1" id="KW-0732">Signal</keyword>
<evidence type="ECO:0008006" key="4">
    <source>
        <dbReference type="Google" id="ProtNLM"/>
    </source>
</evidence>